<keyword evidence="22" id="KW-1185">Reference proteome</keyword>
<evidence type="ECO:0000256" key="7">
    <source>
        <dbReference type="ARBA" id="ARBA00011738"/>
    </source>
</evidence>
<dbReference type="GO" id="GO:0005886">
    <property type="term" value="C:plasma membrane"/>
    <property type="evidence" value="ECO:0007669"/>
    <property type="project" value="UniProtKB-SubCell"/>
</dbReference>
<evidence type="ECO:0000256" key="19">
    <source>
        <dbReference type="SAM" id="Phobius"/>
    </source>
</evidence>
<evidence type="ECO:0000256" key="14">
    <source>
        <dbReference type="ARBA" id="ARBA00022989"/>
    </source>
</evidence>
<dbReference type="EC" id="2.2.1.1" evidence="8"/>
<evidence type="ECO:0000256" key="9">
    <source>
        <dbReference type="ARBA" id="ARBA00022475"/>
    </source>
</evidence>
<feature type="compositionally biased region" description="Low complexity" evidence="18">
    <location>
        <begin position="10"/>
        <end position="35"/>
    </location>
</feature>
<keyword evidence="16 19" id="KW-0472">Membrane</keyword>
<dbReference type="SUPFAM" id="SSF52922">
    <property type="entry name" value="TK C-terminal domain-like"/>
    <property type="match status" value="1"/>
</dbReference>
<dbReference type="GO" id="GO:0005436">
    <property type="term" value="F:sodium:phosphate symporter activity"/>
    <property type="evidence" value="ECO:0007669"/>
    <property type="project" value="InterPro"/>
</dbReference>
<dbReference type="InterPro" id="IPR033247">
    <property type="entry name" value="Transketolase_fam"/>
</dbReference>
<feature type="transmembrane region" description="Helical" evidence="19">
    <location>
        <begin position="873"/>
        <end position="892"/>
    </location>
</feature>
<dbReference type="FunFam" id="3.40.50.920:FF:000003">
    <property type="entry name" value="Transketolase"/>
    <property type="match status" value="1"/>
</dbReference>
<feature type="compositionally biased region" description="Low complexity" evidence="18">
    <location>
        <begin position="45"/>
        <end position="65"/>
    </location>
</feature>
<protein>
    <recommendedName>
        <fullName evidence="8">transketolase</fullName>
        <ecNumber evidence="8">2.2.1.1</ecNumber>
    </recommendedName>
</protein>
<dbReference type="Pfam" id="PF00456">
    <property type="entry name" value="Transketolase_N"/>
    <property type="match status" value="1"/>
</dbReference>
<keyword evidence="13" id="KW-0460">Magnesium</keyword>
<keyword evidence="14 19" id="KW-1133">Transmembrane helix</keyword>
<feature type="region of interest" description="Disordered" evidence="18">
    <location>
        <begin position="1"/>
        <end position="79"/>
    </location>
</feature>
<evidence type="ECO:0000313" key="22">
    <source>
        <dbReference type="Proteomes" id="UP000186817"/>
    </source>
</evidence>
<evidence type="ECO:0000256" key="12">
    <source>
        <dbReference type="ARBA" id="ARBA00022723"/>
    </source>
</evidence>
<dbReference type="Pfam" id="PF22613">
    <property type="entry name" value="Transketolase_C_1"/>
    <property type="match status" value="1"/>
</dbReference>
<keyword evidence="11 19" id="KW-0812">Transmembrane</keyword>
<comment type="subcellular location">
    <subcellularLocation>
        <location evidence="4">Cell membrane</location>
        <topology evidence="4">Multi-pass membrane protein</topology>
    </subcellularLocation>
</comment>
<dbReference type="GO" id="GO:0044341">
    <property type="term" value="P:sodium-dependent phosphate transport"/>
    <property type="evidence" value="ECO:0007669"/>
    <property type="project" value="InterPro"/>
</dbReference>
<dbReference type="SUPFAM" id="SSF52518">
    <property type="entry name" value="Thiamin diphosphate-binding fold (THDP-binding)"/>
    <property type="match status" value="2"/>
</dbReference>
<evidence type="ECO:0000313" key="21">
    <source>
        <dbReference type="EMBL" id="OLP77447.1"/>
    </source>
</evidence>
<dbReference type="Pfam" id="PF02779">
    <property type="entry name" value="Transket_pyr"/>
    <property type="match status" value="1"/>
</dbReference>
<evidence type="ECO:0000256" key="5">
    <source>
        <dbReference type="ARBA" id="ARBA00005808"/>
    </source>
</evidence>
<feature type="transmembrane region" description="Helical" evidence="19">
    <location>
        <begin position="845"/>
        <end position="866"/>
    </location>
</feature>
<dbReference type="CDD" id="cd07033">
    <property type="entry name" value="TPP_PYR_DXS_TK_like"/>
    <property type="match status" value="1"/>
</dbReference>
<evidence type="ECO:0000256" key="10">
    <source>
        <dbReference type="ARBA" id="ARBA00022679"/>
    </source>
</evidence>
<evidence type="ECO:0000256" key="18">
    <source>
        <dbReference type="SAM" id="MobiDB-lite"/>
    </source>
</evidence>
<name>A0A1Q9C3F4_SYMMI</name>
<dbReference type="GO" id="GO:0005829">
    <property type="term" value="C:cytosol"/>
    <property type="evidence" value="ECO:0007669"/>
    <property type="project" value="TreeGrafter"/>
</dbReference>
<dbReference type="PANTHER" id="PTHR43522">
    <property type="entry name" value="TRANSKETOLASE"/>
    <property type="match status" value="1"/>
</dbReference>
<dbReference type="InterPro" id="IPR005475">
    <property type="entry name" value="Transketolase-like_Pyr-bd"/>
</dbReference>
<proteinExistence type="inferred from homology"/>
<sequence>MPRLPPGLRPPLGQSPLLSPSSDSADSTEPAMEEPSVPPSPPPAEAASAVSAAAPAEGDSGSASGSPPPQALGEILAFLDHPQQARQSALASLPTADLVRLTLEASATALGRLGWYEGSTESVSDANPVRNPPPGRFVLRSAPAVKEPPPKPSAPVPAADVKEEAPDPTPDMQPVPVPTVCPLPYPGGNAGQIRRRIRLHCLKLRPRRLRKLADAAPAMVLQQRLVHSGIAPIPAPVSSGGSKDWVEIAEPEAGTAAAVLAPALSVTWPVPWHFLGILVFGAASTSSGFGVRSLLRPNLPLGQWVAFFVPRGFGLASASPALPACFALPSFRPTPRLDCPVLPPPIVKRFRLQGTAVGILGRITSSGVVVSQEGESKVRRDHDPWHDAAVPLKSDDGSSALPKREVVLSLVERGEITHTGVDEYERYEQEKKLKEYVNSNQVKVIDPEDVQESVGEKPSKEGLMVGIIATVLVQSSSTSTSIVVGLVGAGQVSVKYAIPIIMGANIGTSVTNTIVSMAHAGERLELERAFSGATVHDMFNMLSVAVMLPEEAVILGAITGEGGILFYISKGITEGVLGDVTDVTFTSPTKFIDVFVDPNKDVTKALSLGAPAAQAMPTGLTGSCPSTMDCSNYFCVSSAMTKNWKKVNEDAYEALSECSTYFPLLNHGCGSDTCYLEADKFYTESIEGGTILDGGAFSGMGDVAGGIVGLIFSLIIITFFLFCLVKLLHTLVMGSAKKVIMRATNMNDYVAILVGLGITFIVQSSSVIWRHVKGSMMKHLFFNIIGILLLGVSYKKIWFPVPFMRRIPIKAACLLGFYASYWGLVILDKEFLLCPAPETPRLVPLIYILVMFVAVPGVVLAISLLYGASIAGGIVVLLAIGVVAGFIAWWWMGGCYKVVSKEQREERAAEMAAEMGEKPAEAILDAFIIQTGLWDGDCAEFAYPEVKGELSCGATGLSDRAEHGREKNGGLVGIAWVQLSDTRISRDVTDEESISSGDACELLTGKSMFAMLRQPTTEPHDFLYIDPVAVMMLNGLSSTAVTTIELLVNYDIMIPAKFTAKLTYSRLDTRRSRHPIAVNHVPAAEYTDPGQLGVRDRPVTEEERARQNPKGDLQIEAMPSDGMIRAKQTARLVLTFLAKMRRISHASMLLYGLLHLAGVKEVSQNGIATGSPAVSLEDIKEFRQLGSKTPGHPEYGETSGVEVTTGPLAQGVATSVGMAIASKWLATKFNKPDFPLFGYSIYALASDGDLQEGVSAEAASLAGHLKLDNLCWIWDNNQITIEGNTSWAISEDITTRFIAYGWNVLRVGDANDVEALTRAFLSFKRERERPTMIVVDSHIAWGAPTMQDHFHAHGTPLGEKEVTATKHIYNWPDEKFLVLEEVTKHFRQQMTGRGGAQRKEWEKMFGNYKAKFPEEGSHLQTLIDGKLPEDWDRYCKEFPADPKGKATRQSSSDCLNMIGQGVPWLIGGSADLATSCLTTLKDVDHFMPPASQWGSYGGRNLHFGIREHAMGSIMNGLALSKLRPFGSTFLVFSDYMRPPIRLSAIMEIPCIFIFTHDSIGVGEDGPTHQPVEQLGSLRSVPGLLVFRPCDANECLEMWKHITPLRAQPSVLVLSRQPLPTLDRTKFAPATGLHKGGYTLADASTNGTPDVILMATGSEVHLMLQAHDALAAEGTKVRSVSMPSIELFKQQSQDYIDSVLPNSCRARVSIEASRRDSWGSLIGLDGEHVGMIVFGASGPIKKVQTEKGFTVEAVVSAARRVMAGAPRTISSRVQVLLSWKKRKLSPLCVASVREAPTNPRA</sequence>
<dbReference type="SMART" id="SM00861">
    <property type="entry name" value="Transket_pyr"/>
    <property type="match status" value="1"/>
</dbReference>
<evidence type="ECO:0000256" key="6">
    <source>
        <dbReference type="ARBA" id="ARBA00007131"/>
    </source>
</evidence>
<feature type="transmembrane region" description="Helical" evidence="19">
    <location>
        <begin position="749"/>
        <end position="770"/>
    </location>
</feature>
<dbReference type="Pfam" id="PF02690">
    <property type="entry name" value="Na_Pi_cotrans"/>
    <property type="match status" value="1"/>
</dbReference>
<gene>
    <name evidence="21" type="primary">tkt</name>
    <name evidence="21" type="ORF">AK812_SmicGene42489</name>
</gene>
<keyword evidence="9" id="KW-1003">Cell membrane</keyword>
<comment type="similarity">
    <text evidence="6">Belongs to the transketolase family.</text>
</comment>
<feature type="transmembrane region" description="Helical" evidence="19">
    <location>
        <begin position="776"/>
        <end position="795"/>
    </location>
</feature>
<comment type="subunit">
    <text evidence="7">Homodimer.</text>
</comment>
<dbReference type="InterPro" id="IPR055152">
    <property type="entry name" value="Transketolase-like_C_2"/>
</dbReference>
<comment type="cofactor">
    <cofactor evidence="3">
        <name>thiamine diphosphate</name>
        <dbReference type="ChEBI" id="CHEBI:58937"/>
    </cofactor>
</comment>
<dbReference type="InterPro" id="IPR005474">
    <property type="entry name" value="Transketolase_N"/>
</dbReference>
<evidence type="ECO:0000256" key="1">
    <source>
        <dbReference type="ARBA" id="ARBA00001941"/>
    </source>
</evidence>
<dbReference type="Proteomes" id="UP000186817">
    <property type="component" value="Unassembled WGS sequence"/>
</dbReference>
<feature type="compositionally biased region" description="Pro residues" evidence="18">
    <location>
        <begin position="146"/>
        <end position="155"/>
    </location>
</feature>
<evidence type="ECO:0000256" key="15">
    <source>
        <dbReference type="ARBA" id="ARBA00023052"/>
    </source>
</evidence>
<dbReference type="OrthoDB" id="418758at2759"/>
<comment type="cofactor">
    <cofactor evidence="1">
        <name>Co(2+)</name>
        <dbReference type="ChEBI" id="CHEBI:48828"/>
    </cofactor>
</comment>
<organism evidence="21 22">
    <name type="scientific">Symbiodinium microadriaticum</name>
    <name type="common">Dinoflagellate</name>
    <name type="synonym">Zooxanthella microadriatica</name>
    <dbReference type="NCBI Taxonomy" id="2951"/>
    <lineage>
        <taxon>Eukaryota</taxon>
        <taxon>Sar</taxon>
        <taxon>Alveolata</taxon>
        <taxon>Dinophyceae</taxon>
        <taxon>Suessiales</taxon>
        <taxon>Symbiodiniaceae</taxon>
        <taxon>Symbiodinium</taxon>
    </lineage>
</organism>
<comment type="similarity">
    <text evidence="5">Belongs to the SLC34A transporter family.</text>
</comment>
<feature type="transmembrane region" description="Helical" evidence="19">
    <location>
        <begin position="807"/>
        <end position="825"/>
    </location>
</feature>
<evidence type="ECO:0000256" key="2">
    <source>
        <dbReference type="ARBA" id="ARBA00001946"/>
    </source>
</evidence>
<evidence type="ECO:0000256" key="17">
    <source>
        <dbReference type="ARBA" id="ARBA00049473"/>
    </source>
</evidence>
<dbReference type="CDD" id="cd02012">
    <property type="entry name" value="TPP_TK"/>
    <property type="match status" value="1"/>
</dbReference>
<comment type="caution">
    <text evidence="21">The sequence shown here is derived from an EMBL/GenBank/DDBJ whole genome shotgun (WGS) entry which is preliminary data.</text>
</comment>
<dbReference type="EMBL" id="LSRX01001765">
    <property type="protein sequence ID" value="OLP77447.1"/>
    <property type="molecule type" value="Genomic_DNA"/>
</dbReference>
<feature type="domain" description="Transketolase-like pyrimidine-binding" evidence="20">
    <location>
        <begin position="1445"/>
        <end position="1620"/>
    </location>
</feature>
<feature type="region of interest" description="Disordered" evidence="18">
    <location>
        <begin position="141"/>
        <end position="174"/>
    </location>
</feature>
<dbReference type="InterPro" id="IPR009014">
    <property type="entry name" value="Transketo_C/PFOR_II"/>
</dbReference>
<keyword evidence="12" id="KW-0479">Metal-binding</keyword>
<comment type="cofactor">
    <cofactor evidence="2">
        <name>Mg(2+)</name>
        <dbReference type="ChEBI" id="CHEBI:18420"/>
    </cofactor>
</comment>
<evidence type="ECO:0000256" key="3">
    <source>
        <dbReference type="ARBA" id="ARBA00001964"/>
    </source>
</evidence>
<feature type="transmembrane region" description="Helical" evidence="19">
    <location>
        <begin position="707"/>
        <end position="728"/>
    </location>
</feature>
<dbReference type="PANTHER" id="PTHR43522:SF2">
    <property type="entry name" value="TRANSKETOLASE 1-RELATED"/>
    <property type="match status" value="1"/>
</dbReference>
<feature type="region of interest" description="Disordered" evidence="18">
    <location>
        <begin position="1087"/>
        <end position="1114"/>
    </location>
</feature>
<accession>A0A1Q9C3F4</accession>
<dbReference type="InterPro" id="IPR029061">
    <property type="entry name" value="THDP-binding"/>
</dbReference>
<evidence type="ECO:0000256" key="8">
    <source>
        <dbReference type="ARBA" id="ARBA00013152"/>
    </source>
</evidence>
<evidence type="ECO:0000256" key="13">
    <source>
        <dbReference type="ARBA" id="ARBA00022842"/>
    </source>
</evidence>
<evidence type="ECO:0000259" key="20">
    <source>
        <dbReference type="SMART" id="SM00861"/>
    </source>
</evidence>
<keyword evidence="10" id="KW-0808">Transferase</keyword>
<dbReference type="Gene3D" id="3.40.50.920">
    <property type="match status" value="1"/>
</dbReference>
<evidence type="ECO:0000256" key="4">
    <source>
        <dbReference type="ARBA" id="ARBA00004651"/>
    </source>
</evidence>
<dbReference type="GO" id="GO:0004802">
    <property type="term" value="F:transketolase activity"/>
    <property type="evidence" value="ECO:0007669"/>
    <property type="project" value="UniProtKB-EC"/>
</dbReference>
<dbReference type="GO" id="GO:0046872">
    <property type="term" value="F:metal ion binding"/>
    <property type="evidence" value="ECO:0007669"/>
    <property type="project" value="UniProtKB-KW"/>
</dbReference>
<evidence type="ECO:0000256" key="11">
    <source>
        <dbReference type="ARBA" id="ARBA00022692"/>
    </source>
</evidence>
<feature type="compositionally biased region" description="Basic and acidic residues" evidence="18">
    <location>
        <begin position="1094"/>
        <end position="1106"/>
    </location>
</feature>
<dbReference type="FunFam" id="3.40.50.970:FF:000003">
    <property type="entry name" value="Transketolase"/>
    <property type="match status" value="1"/>
</dbReference>
<dbReference type="PROSITE" id="PS00802">
    <property type="entry name" value="TRANSKETOLASE_2"/>
    <property type="match status" value="1"/>
</dbReference>
<reference evidence="21 22" key="1">
    <citation type="submission" date="2016-02" db="EMBL/GenBank/DDBJ databases">
        <title>Genome analysis of coral dinoflagellate symbionts highlights evolutionary adaptations to a symbiotic lifestyle.</title>
        <authorList>
            <person name="Aranda M."/>
            <person name="Li Y."/>
            <person name="Liew Y.J."/>
            <person name="Baumgarten S."/>
            <person name="Simakov O."/>
            <person name="Wilson M."/>
            <person name="Piel J."/>
            <person name="Ashoor H."/>
            <person name="Bougouffa S."/>
            <person name="Bajic V.B."/>
            <person name="Ryu T."/>
            <person name="Ravasi T."/>
            <person name="Bayer T."/>
            <person name="Micklem G."/>
            <person name="Kim H."/>
            <person name="Bhak J."/>
            <person name="Lajeunesse T.C."/>
            <person name="Voolstra C.R."/>
        </authorList>
    </citation>
    <scope>NUCLEOTIDE SEQUENCE [LARGE SCALE GENOMIC DNA]</scope>
    <source>
        <strain evidence="21 22">CCMP2467</strain>
    </source>
</reference>
<dbReference type="InterPro" id="IPR003841">
    <property type="entry name" value="Na/Pi_transpt"/>
</dbReference>
<evidence type="ECO:0000256" key="16">
    <source>
        <dbReference type="ARBA" id="ARBA00023136"/>
    </source>
</evidence>
<dbReference type="Gene3D" id="3.40.50.970">
    <property type="match status" value="2"/>
</dbReference>
<keyword evidence="15" id="KW-0786">Thiamine pyrophosphate</keyword>
<comment type="catalytic activity">
    <reaction evidence="17">
        <text>D-sedoheptulose 7-phosphate + D-glyceraldehyde 3-phosphate = aldehydo-D-ribose 5-phosphate + D-xylulose 5-phosphate</text>
        <dbReference type="Rhea" id="RHEA:10508"/>
        <dbReference type="ChEBI" id="CHEBI:57483"/>
        <dbReference type="ChEBI" id="CHEBI:57737"/>
        <dbReference type="ChEBI" id="CHEBI:58273"/>
        <dbReference type="ChEBI" id="CHEBI:59776"/>
        <dbReference type="EC" id="2.2.1.1"/>
    </reaction>
</comment>
<dbReference type="GO" id="GO:0006098">
    <property type="term" value="P:pentose-phosphate shunt"/>
    <property type="evidence" value="ECO:0007669"/>
    <property type="project" value="TreeGrafter"/>
</dbReference>
<dbReference type="InterPro" id="IPR020826">
    <property type="entry name" value="Transketolase_BS"/>
</dbReference>